<dbReference type="Pfam" id="PF20182">
    <property type="entry name" value="DUF6545"/>
    <property type="match status" value="1"/>
</dbReference>
<evidence type="ECO:0000313" key="3">
    <source>
        <dbReference type="EMBL" id="AZS87237.1"/>
    </source>
</evidence>
<evidence type="ECO:0000259" key="2">
    <source>
        <dbReference type="Pfam" id="PF20182"/>
    </source>
</evidence>
<feature type="transmembrane region" description="Helical" evidence="1">
    <location>
        <begin position="99"/>
        <end position="117"/>
    </location>
</feature>
<dbReference type="Proteomes" id="UP000271291">
    <property type="component" value="Chromosome"/>
</dbReference>
<reference evidence="4 6" key="1">
    <citation type="submission" date="2018-04" db="EMBL/GenBank/DDBJ databases">
        <title>Complete genome sequences of Streptomyces griseoviridis K61 and characterization of antagonistic properties of biological control agents.</title>
        <authorList>
            <person name="Mariita R.M."/>
            <person name="Sello J.K."/>
        </authorList>
    </citation>
    <scope>NUCLEOTIDE SEQUENCE [LARGE SCALE GENOMIC DNA]</scope>
    <source>
        <strain evidence="4 6">K61</strain>
    </source>
</reference>
<accession>A0A3S9ZHJ7</accession>
<dbReference type="InterPro" id="IPR050039">
    <property type="entry name" value="MAB_1171c-like"/>
</dbReference>
<proteinExistence type="predicted"/>
<keyword evidence="1" id="KW-0472">Membrane</keyword>
<keyword evidence="1" id="KW-1133">Transmembrane helix</keyword>
<evidence type="ECO:0000313" key="4">
    <source>
        <dbReference type="EMBL" id="QCN85910.1"/>
    </source>
</evidence>
<sequence>MTTSTVVSGALWVVALWRLPSIRHSRKQRSLALTLAALALAMTFEVPQVRDAVNAAVGADVRLSPLLKHLLGVTSAACLLDFVVAVVRPQGLARHIRWAALGVTLPLMTGFYAMANWPNAEVSEGWRPVFPVLYTAVFILYIGISMVAASWLFLGGVRHSRRFLGKVGLGLLGAGTLLGSLYAAQRVAFVFIRLGTGRQYPDLENIVSTMLKQWSILAIALGVCLPPLSVAVDYLRAWRALRQIRPLWVQLTDAAPHVVLSAMIRRTRVPLRLERCVIEIEDACLALREYVSVDVCDRARALAHLEAVPPNEIDEVTEACWLRVAVDRTRGGQWLEGVDHPALGVTGRDRQSELDWLQAVSRAYVSSPAVRKFLQQEKSVDCSVVSGPERVSSHDHN</sequence>
<dbReference type="EMBL" id="CP029078">
    <property type="protein sequence ID" value="QCN85910.1"/>
    <property type="molecule type" value="Genomic_DNA"/>
</dbReference>
<name>A0A3S9ZHJ7_STRGD</name>
<reference evidence="3 5" key="2">
    <citation type="submission" date="2018-12" db="EMBL/GenBank/DDBJ databases">
        <title>Streptomyces griseoviridis F1-27 complete genome.</title>
        <authorList>
            <person name="Mariita R.M."/>
            <person name="Sello J.K."/>
        </authorList>
    </citation>
    <scope>NUCLEOTIDE SEQUENCE [LARGE SCALE GENOMIC DNA]</scope>
    <source>
        <strain evidence="3 5">F1-27</strain>
    </source>
</reference>
<dbReference type="KEGG" id="sgd:ELQ87_25620"/>
<keyword evidence="6" id="KW-1185">Reference proteome</keyword>
<evidence type="ECO:0000313" key="5">
    <source>
        <dbReference type="Proteomes" id="UP000271291"/>
    </source>
</evidence>
<evidence type="ECO:0000313" key="6">
    <source>
        <dbReference type="Proteomes" id="UP000501753"/>
    </source>
</evidence>
<feature type="transmembrane region" description="Helical" evidence="1">
    <location>
        <begin position="129"/>
        <end position="155"/>
    </location>
</feature>
<feature type="transmembrane region" description="Helical" evidence="1">
    <location>
        <begin position="31"/>
        <end position="49"/>
    </location>
</feature>
<feature type="transmembrane region" description="Helical" evidence="1">
    <location>
        <begin position="69"/>
        <end position="87"/>
    </location>
</feature>
<feature type="transmembrane region" description="Helical" evidence="1">
    <location>
        <begin position="167"/>
        <end position="194"/>
    </location>
</feature>
<dbReference type="OrthoDB" id="3685619at2"/>
<dbReference type="EMBL" id="CP034687">
    <property type="protein sequence ID" value="AZS87237.1"/>
    <property type="molecule type" value="Genomic_DNA"/>
</dbReference>
<dbReference type="NCBIfam" id="NF042915">
    <property type="entry name" value="MAB_1171c_fam"/>
    <property type="match status" value="1"/>
</dbReference>
<dbReference type="Proteomes" id="UP000501753">
    <property type="component" value="Chromosome"/>
</dbReference>
<protein>
    <recommendedName>
        <fullName evidence="2">DUF6545 domain-containing protein</fullName>
    </recommendedName>
</protein>
<feature type="domain" description="DUF6545" evidence="2">
    <location>
        <begin position="235"/>
        <end position="365"/>
    </location>
</feature>
<dbReference type="InterPro" id="IPR046675">
    <property type="entry name" value="DUF6545"/>
</dbReference>
<organism evidence="3 5">
    <name type="scientific">Streptomyces griseoviridis</name>
    <dbReference type="NCBI Taxonomy" id="45398"/>
    <lineage>
        <taxon>Bacteria</taxon>
        <taxon>Bacillati</taxon>
        <taxon>Actinomycetota</taxon>
        <taxon>Actinomycetes</taxon>
        <taxon>Kitasatosporales</taxon>
        <taxon>Streptomycetaceae</taxon>
        <taxon>Streptomyces</taxon>
    </lineage>
</organism>
<keyword evidence="1" id="KW-0812">Transmembrane</keyword>
<evidence type="ECO:0000256" key="1">
    <source>
        <dbReference type="SAM" id="Phobius"/>
    </source>
</evidence>
<dbReference type="RefSeq" id="WP_127180037.1">
    <property type="nucleotide sequence ID" value="NZ_CP029078.1"/>
</dbReference>
<gene>
    <name evidence="4" type="ORF">DDJ31_13650</name>
    <name evidence="3" type="ORF">ELQ87_25620</name>
</gene>
<dbReference type="AlphaFoldDB" id="A0A3S9ZHJ7"/>
<feature type="transmembrane region" description="Helical" evidence="1">
    <location>
        <begin position="214"/>
        <end position="235"/>
    </location>
</feature>